<gene>
    <name evidence="1" type="ORF">ACE1CC_30240</name>
</gene>
<sequence>MKAWKVGQKLVSDRKGTEAYIVEISETTAGIYATLYNPKLGFSLCCDIEILAESGWKLATQNLF</sequence>
<organism evidence="1 2">
    <name type="scientific">Floridaenema aerugineum BLCC-F46</name>
    <dbReference type="NCBI Taxonomy" id="3153654"/>
    <lineage>
        <taxon>Bacteria</taxon>
        <taxon>Bacillati</taxon>
        <taxon>Cyanobacteriota</taxon>
        <taxon>Cyanophyceae</taxon>
        <taxon>Oscillatoriophycideae</taxon>
        <taxon>Aerosakkonematales</taxon>
        <taxon>Aerosakkonemataceae</taxon>
        <taxon>Floridanema</taxon>
        <taxon>Floridanema aerugineum</taxon>
    </lineage>
</organism>
<keyword evidence="2" id="KW-1185">Reference proteome</keyword>
<evidence type="ECO:0000313" key="2">
    <source>
        <dbReference type="Proteomes" id="UP001576774"/>
    </source>
</evidence>
<name>A0ABV4XEC1_9CYAN</name>
<accession>A0ABV4XEC1</accession>
<reference evidence="1 2" key="1">
    <citation type="submission" date="2024-09" db="EMBL/GenBank/DDBJ databases">
        <title>Floridaenema gen nov. (Aerosakkonemataceae, Aerosakkonematales ord. nov., Cyanobacteria) from benthic tropical and subtropical fresh waters, with the description of four new species.</title>
        <authorList>
            <person name="Moretto J.A."/>
            <person name="Berthold D.E."/>
            <person name="Lefler F.W."/>
            <person name="Huang I.-S."/>
            <person name="Laughinghouse H. IV."/>
        </authorList>
    </citation>
    <scope>NUCLEOTIDE SEQUENCE [LARGE SCALE GENOMIC DNA]</scope>
    <source>
        <strain evidence="1 2">BLCC-F46</strain>
    </source>
</reference>
<dbReference type="EMBL" id="JBHFNQ010000218">
    <property type="protein sequence ID" value="MFB2881152.1"/>
    <property type="molecule type" value="Genomic_DNA"/>
</dbReference>
<dbReference type="RefSeq" id="WP_413274136.1">
    <property type="nucleotide sequence ID" value="NZ_JBHFNQ010000218.1"/>
</dbReference>
<evidence type="ECO:0000313" key="1">
    <source>
        <dbReference type="EMBL" id="MFB2881152.1"/>
    </source>
</evidence>
<protein>
    <submittedName>
        <fullName evidence="1">Uncharacterized protein</fullName>
    </submittedName>
</protein>
<dbReference type="Proteomes" id="UP001576774">
    <property type="component" value="Unassembled WGS sequence"/>
</dbReference>
<comment type="caution">
    <text evidence="1">The sequence shown here is derived from an EMBL/GenBank/DDBJ whole genome shotgun (WGS) entry which is preliminary data.</text>
</comment>
<proteinExistence type="predicted"/>